<reference evidence="6 7" key="1">
    <citation type="submission" date="2024-10" db="EMBL/GenBank/DDBJ databases">
        <title>Updated reference genomes for cyclostephanoid diatoms.</title>
        <authorList>
            <person name="Roberts W.R."/>
            <person name="Alverson A.J."/>
        </authorList>
    </citation>
    <scope>NUCLEOTIDE SEQUENCE [LARGE SCALE GENOMIC DNA]</scope>
    <source>
        <strain evidence="6 7">AJA010-31</strain>
    </source>
</reference>
<name>A0ABD3MPS6_9STRA</name>
<dbReference type="PANTHER" id="PTHR13610:SF11">
    <property type="entry name" value="METHYLTRANSFERASE DOMAIN-CONTAINING PROTEIN"/>
    <property type="match status" value="1"/>
</dbReference>
<sequence>MTCRHIIQSALRASRVFSARPPHQAALKLTCRPTVCLHNHLSLSTQSFSNESTSPRRRRRRTSNNSSTNDSPSDEPSILHTSPSDDTSPFTPLDPTTGQPLTSTEYLSLTTLSPWVPCPDIVIKRVLEIASASSSDRHVDLGCGDGRWNFAAVASPHFVERSVGVDVDETVLERARGRLGRRFVPRWNGSLSSAALDSNDTDGSIGSNNGGEKSELDKLEFLQADLIQVIQREKERYQQTLRDGMTHSSNHNDYNASLTPNETSTADNIRLDEIHSKIASSTLITMYFIHSSLTQLKPYLSSIFGGKDKVRIVTVGYEMPDWEPSWAERVLDLTVFRYDMKGVDCHPVEWGLDYNVGGDDGRGVDGNSQNAVLLDNINDDKSIYQEDDELSPSILQRRQKEMDLLNSNLRIHHDEELDDIASFRTKRMALHHSTLELPEEWEEDWDFDEEEEDYAGDSTSVGGTRLMEKNVKGEGRKSLLAGLDIGLDGDEKNKKEKSKPVWRKPE</sequence>
<dbReference type="PANTHER" id="PTHR13610">
    <property type="entry name" value="METHYLTRANSFERASE DOMAIN-CONTAINING PROTEIN"/>
    <property type="match status" value="1"/>
</dbReference>
<comment type="similarity">
    <text evidence="1">Belongs to the ANT/ATPSC lysine N-methyltransferase family.</text>
</comment>
<dbReference type="Gene3D" id="3.40.50.150">
    <property type="entry name" value="Vaccinia Virus protein VP39"/>
    <property type="match status" value="1"/>
</dbReference>
<dbReference type="InterPro" id="IPR029063">
    <property type="entry name" value="SAM-dependent_MTases_sf"/>
</dbReference>
<keyword evidence="2" id="KW-0489">Methyltransferase</keyword>
<evidence type="ECO:0000256" key="3">
    <source>
        <dbReference type="ARBA" id="ARBA00022679"/>
    </source>
</evidence>
<dbReference type="SUPFAM" id="SSF53335">
    <property type="entry name" value="S-adenosyl-L-methionine-dependent methyltransferases"/>
    <property type="match status" value="1"/>
</dbReference>
<feature type="compositionally biased region" description="Basic residues" evidence="5">
    <location>
        <begin position="495"/>
        <end position="506"/>
    </location>
</feature>
<evidence type="ECO:0000256" key="4">
    <source>
        <dbReference type="ARBA" id="ARBA00022691"/>
    </source>
</evidence>
<keyword evidence="4" id="KW-0949">S-adenosyl-L-methionine</keyword>
<feature type="compositionally biased region" description="Basic and acidic residues" evidence="5">
    <location>
        <begin position="466"/>
        <end position="477"/>
    </location>
</feature>
<gene>
    <name evidence="6" type="ORF">ACHAWO_009312</name>
</gene>
<dbReference type="GO" id="GO:0016279">
    <property type="term" value="F:protein-lysine N-methyltransferase activity"/>
    <property type="evidence" value="ECO:0007669"/>
    <property type="project" value="UniProtKB-ARBA"/>
</dbReference>
<evidence type="ECO:0000256" key="2">
    <source>
        <dbReference type="ARBA" id="ARBA00022603"/>
    </source>
</evidence>
<evidence type="ECO:0000313" key="7">
    <source>
        <dbReference type="Proteomes" id="UP001530400"/>
    </source>
</evidence>
<keyword evidence="7" id="KW-1185">Reference proteome</keyword>
<organism evidence="6 7">
    <name type="scientific">Cyclotella atomus</name>
    <dbReference type="NCBI Taxonomy" id="382360"/>
    <lineage>
        <taxon>Eukaryota</taxon>
        <taxon>Sar</taxon>
        <taxon>Stramenopiles</taxon>
        <taxon>Ochrophyta</taxon>
        <taxon>Bacillariophyta</taxon>
        <taxon>Coscinodiscophyceae</taxon>
        <taxon>Thalassiosirophycidae</taxon>
        <taxon>Stephanodiscales</taxon>
        <taxon>Stephanodiscaceae</taxon>
        <taxon>Cyclotella</taxon>
    </lineage>
</organism>
<evidence type="ECO:0000256" key="5">
    <source>
        <dbReference type="SAM" id="MobiDB-lite"/>
    </source>
</evidence>
<evidence type="ECO:0008006" key="8">
    <source>
        <dbReference type="Google" id="ProtNLM"/>
    </source>
</evidence>
<dbReference type="InterPro" id="IPR026170">
    <property type="entry name" value="FAM173A/B"/>
</dbReference>
<dbReference type="CDD" id="cd02440">
    <property type="entry name" value="AdoMet_MTases"/>
    <property type="match status" value="1"/>
</dbReference>
<dbReference type="AlphaFoldDB" id="A0ABD3MPS6"/>
<feature type="region of interest" description="Disordered" evidence="5">
    <location>
        <begin position="447"/>
        <end position="506"/>
    </location>
</feature>
<evidence type="ECO:0000256" key="1">
    <source>
        <dbReference type="ARBA" id="ARBA00010633"/>
    </source>
</evidence>
<dbReference type="Proteomes" id="UP001530400">
    <property type="component" value="Unassembled WGS sequence"/>
</dbReference>
<dbReference type="GO" id="GO:0032259">
    <property type="term" value="P:methylation"/>
    <property type="evidence" value="ECO:0007669"/>
    <property type="project" value="UniProtKB-KW"/>
</dbReference>
<feature type="compositionally biased region" description="Low complexity" evidence="5">
    <location>
        <begin position="63"/>
        <end position="76"/>
    </location>
</feature>
<feature type="region of interest" description="Disordered" evidence="5">
    <location>
        <begin position="46"/>
        <end position="102"/>
    </location>
</feature>
<dbReference type="EMBL" id="JALLPJ020001401">
    <property type="protein sequence ID" value="KAL3765467.1"/>
    <property type="molecule type" value="Genomic_DNA"/>
</dbReference>
<protein>
    <recommendedName>
        <fullName evidence="8">Methyltransferase domain-containing protein</fullName>
    </recommendedName>
</protein>
<comment type="caution">
    <text evidence="6">The sequence shown here is derived from an EMBL/GenBank/DDBJ whole genome shotgun (WGS) entry which is preliminary data.</text>
</comment>
<accession>A0ABD3MPS6</accession>
<proteinExistence type="inferred from homology"/>
<keyword evidence="3" id="KW-0808">Transferase</keyword>
<feature type="compositionally biased region" description="Polar residues" evidence="5">
    <location>
        <begin position="79"/>
        <end position="100"/>
    </location>
</feature>
<evidence type="ECO:0000313" key="6">
    <source>
        <dbReference type="EMBL" id="KAL3765467.1"/>
    </source>
</evidence>